<comment type="caution">
    <text evidence="3">The sequence shown here is derived from an EMBL/GenBank/DDBJ whole genome shotgun (WGS) entry which is preliminary data.</text>
</comment>
<dbReference type="GO" id="GO:0044183">
    <property type="term" value="F:protein folding chaperone"/>
    <property type="evidence" value="ECO:0007669"/>
    <property type="project" value="TreeGrafter"/>
</dbReference>
<feature type="region of interest" description="Disordered" evidence="2">
    <location>
        <begin position="104"/>
        <end position="131"/>
    </location>
</feature>
<dbReference type="PANTHER" id="PTHR46512:SF1">
    <property type="entry name" value="PEPTIDYLPROLYL ISOMERASE"/>
    <property type="match status" value="1"/>
</dbReference>
<dbReference type="EMBL" id="CAJNNW010032033">
    <property type="protein sequence ID" value="CAE8710745.1"/>
    <property type="molecule type" value="Genomic_DNA"/>
</dbReference>
<accession>A0A813KMF2</accession>
<dbReference type="GO" id="GO:0012505">
    <property type="term" value="C:endomembrane system"/>
    <property type="evidence" value="ECO:0007669"/>
    <property type="project" value="TreeGrafter"/>
</dbReference>
<proteinExistence type="predicted"/>
<feature type="compositionally biased region" description="Basic and acidic residues" evidence="2">
    <location>
        <begin position="212"/>
        <end position="253"/>
    </location>
</feature>
<dbReference type="PROSITE" id="PS50005">
    <property type="entry name" value="TPR"/>
    <property type="match status" value="1"/>
</dbReference>
<dbReference type="InterPro" id="IPR011990">
    <property type="entry name" value="TPR-like_helical_dom_sf"/>
</dbReference>
<evidence type="ECO:0000313" key="3">
    <source>
        <dbReference type="EMBL" id="CAE8710745.1"/>
    </source>
</evidence>
<dbReference type="Proteomes" id="UP000626109">
    <property type="component" value="Unassembled WGS sequence"/>
</dbReference>
<dbReference type="Gene3D" id="1.25.40.10">
    <property type="entry name" value="Tetratricopeptide repeat domain"/>
    <property type="match status" value="1"/>
</dbReference>
<evidence type="ECO:0000313" key="4">
    <source>
        <dbReference type="Proteomes" id="UP000626109"/>
    </source>
</evidence>
<protein>
    <submittedName>
        <fullName evidence="3">Uncharacterized protein</fullName>
    </submittedName>
</protein>
<sequence length="564" mass="61883">MGAACARRKPPGAFDKAIAKGEKPFWEEIDQARAQPVATDAPSAVDGEAEASGRPPASEVELKEDAELPGYEQAALLKDQGKEKFASGQISEAATSWFQALDSLPRPPPSTGSLPSALQSLMPGGPPKDEDSRIREMRVALWLNLAAAHIKLKKMRQALDFCNEALHYDPGNVKALYRKTDALGELCNWQEAEEAALKLQGTGEEGAKLASQKREEWRRRRRQEDNKEKKMWSAALDKELSGKPEPKAAPGAKDEELWAAPKVTMMSNFDLRRMGIKWNEEEDFSDTIWKDSPGRKDVLWFQKRALPLSLLAAAALAEIDLPKQEDLVVHCFLDGNTAPFSEPHDWGILLTRCPLVKNLLVVYIDIGDVSGFKGPDGGKPPMYATLMRPTEEGRVGDRVAMAARFMGNYKEFLAHCSELPKLLRPSVALWADVSFYGSGSKKDFAARLQALELLSKAGVPSVVTQGGEIWEPGGRPMERRVDENASLSLAIASVGLNLKELVPWQFNRFVVPLDRGQVGIFAAHQLLGVLAGPAEGEKSSFDKKDVEEALLRQGLVALIMILGG</sequence>
<dbReference type="SUPFAM" id="SSF48452">
    <property type="entry name" value="TPR-like"/>
    <property type="match status" value="1"/>
</dbReference>
<evidence type="ECO:0000256" key="1">
    <source>
        <dbReference type="PROSITE-ProRule" id="PRU00339"/>
    </source>
</evidence>
<dbReference type="GO" id="GO:0016020">
    <property type="term" value="C:membrane"/>
    <property type="evidence" value="ECO:0007669"/>
    <property type="project" value="TreeGrafter"/>
</dbReference>
<feature type="repeat" description="TPR" evidence="1">
    <location>
        <begin position="139"/>
        <end position="172"/>
    </location>
</feature>
<feature type="region of interest" description="Disordered" evidence="2">
    <location>
        <begin position="203"/>
        <end position="253"/>
    </location>
</feature>
<dbReference type="InterPro" id="IPR019734">
    <property type="entry name" value="TPR_rpt"/>
</dbReference>
<organism evidence="3 4">
    <name type="scientific">Polarella glacialis</name>
    <name type="common">Dinoflagellate</name>
    <dbReference type="NCBI Taxonomy" id="89957"/>
    <lineage>
        <taxon>Eukaryota</taxon>
        <taxon>Sar</taxon>
        <taxon>Alveolata</taxon>
        <taxon>Dinophyceae</taxon>
        <taxon>Suessiales</taxon>
        <taxon>Suessiaceae</taxon>
        <taxon>Polarella</taxon>
    </lineage>
</organism>
<reference evidence="3" key="1">
    <citation type="submission" date="2021-02" db="EMBL/GenBank/DDBJ databases">
        <authorList>
            <person name="Dougan E. K."/>
            <person name="Rhodes N."/>
            <person name="Thang M."/>
            <person name="Chan C."/>
        </authorList>
    </citation>
    <scope>NUCLEOTIDE SEQUENCE</scope>
</reference>
<dbReference type="GO" id="GO:0005829">
    <property type="term" value="C:cytosol"/>
    <property type="evidence" value="ECO:0007669"/>
    <property type="project" value="TreeGrafter"/>
</dbReference>
<dbReference type="InterPro" id="IPR050754">
    <property type="entry name" value="FKBP4/5/8-like"/>
</dbReference>
<keyword evidence="1" id="KW-0802">TPR repeat</keyword>
<evidence type="ECO:0000256" key="2">
    <source>
        <dbReference type="SAM" id="MobiDB-lite"/>
    </source>
</evidence>
<dbReference type="AlphaFoldDB" id="A0A813KMF2"/>
<dbReference type="GO" id="GO:0005740">
    <property type="term" value="C:mitochondrial envelope"/>
    <property type="evidence" value="ECO:0007669"/>
    <property type="project" value="TreeGrafter"/>
</dbReference>
<name>A0A813KMF2_POLGL</name>
<dbReference type="PANTHER" id="PTHR46512">
    <property type="entry name" value="PEPTIDYLPROLYL ISOMERASE"/>
    <property type="match status" value="1"/>
</dbReference>
<feature type="region of interest" description="Disordered" evidence="2">
    <location>
        <begin position="28"/>
        <end position="66"/>
    </location>
</feature>
<gene>
    <name evidence="3" type="ORF">PGLA2088_LOCUS36102</name>
</gene>
<dbReference type="SMART" id="SM00028">
    <property type="entry name" value="TPR"/>
    <property type="match status" value="2"/>
</dbReference>